<dbReference type="EMBL" id="HF571520">
    <property type="protein sequence ID" value="CCQ33126.1"/>
    <property type="molecule type" value="Genomic_DNA"/>
</dbReference>
<feature type="transmembrane region" description="Helical" evidence="20">
    <location>
        <begin position="485"/>
        <end position="504"/>
    </location>
</feature>
<dbReference type="STRING" id="1033806.HTIA_0988"/>
<feature type="transmembrane region" description="Helical" evidence="20">
    <location>
        <begin position="399"/>
        <end position="419"/>
    </location>
</feature>
<feature type="transmembrane region" description="Helical" evidence="20">
    <location>
        <begin position="315"/>
        <end position="331"/>
    </location>
</feature>
<evidence type="ECO:0000313" key="25">
    <source>
        <dbReference type="Proteomes" id="UP000015381"/>
    </source>
</evidence>
<dbReference type="PATRIC" id="fig|1033806.12.peg.980"/>
<name>F7PPR3_9EURY</name>
<evidence type="ECO:0000256" key="12">
    <source>
        <dbReference type="ARBA" id="ARBA00022842"/>
    </source>
</evidence>
<evidence type="ECO:0000256" key="15">
    <source>
        <dbReference type="ARBA" id="ARBA00023157"/>
    </source>
</evidence>
<keyword evidence="7 23" id="KW-0328">Glycosyltransferase</keyword>
<dbReference type="Pfam" id="PF13385">
    <property type="entry name" value="Laminin_G_3"/>
    <property type="match status" value="1"/>
</dbReference>
<dbReference type="Gene3D" id="2.60.120.200">
    <property type="match status" value="1"/>
</dbReference>
<comment type="subcellular location">
    <subcellularLocation>
        <location evidence="3">Cell membrane</location>
        <topology evidence="3">Multi-pass membrane protein</topology>
    </subcellularLocation>
</comment>
<protein>
    <recommendedName>
        <fullName evidence="6">dolichyl-phosphooligosaccharide-protein glycotransferase</fullName>
        <ecNumber evidence="6">2.4.99.21</ecNumber>
    </recommendedName>
    <alternativeName>
        <fullName evidence="17">Oligosaccharyl transferase</fullName>
    </alternativeName>
</protein>
<evidence type="ECO:0000259" key="21">
    <source>
        <dbReference type="SMART" id="SM00560"/>
    </source>
</evidence>
<keyword evidence="16" id="KW-0464">Manganese</keyword>
<evidence type="ECO:0000313" key="23">
    <source>
        <dbReference type="EMBL" id="ERJ04689.1"/>
    </source>
</evidence>
<dbReference type="GO" id="GO:0046872">
    <property type="term" value="F:metal ion binding"/>
    <property type="evidence" value="ECO:0007669"/>
    <property type="project" value="UniProtKB-KW"/>
</dbReference>
<organism evidence="23 24">
    <name type="scientific">Halorhabdus tiamatea SARL4B</name>
    <dbReference type="NCBI Taxonomy" id="1033806"/>
    <lineage>
        <taxon>Archaea</taxon>
        <taxon>Methanobacteriati</taxon>
        <taxon>Methanobacteriota</taxon>
        <taxon>Stenosarchaea group</taxon>
        <taxon>Halobacteria</taxon>
        <taxon>Halobacteriales</taxon>
        <taxon>Haloarculaceae</taxon>
        <taxon>Halorhabdus</taxon>
    </lineage>
</organism>
<proteinExistence type="inferred from homology"/>
<evidence type="ECO:0000256" key="20">
    <source>
        <dbReference type="SAM" id="Phobius"/>
    </source>
</evidence>
<sequence>MTDVEATTAELLAEKPALADGLKELLDVDAAEETWTYEDVPFDSGTFGELVSRGVVEKRDGEYTLADREAVRRALGVEQETDEEMAGTASGSSSAGSFFEDISMPDLRVQRPVATLGLVGALALVVLFRVLPWPAVFRGEDVVLSGNDPYFYRYFVHQLVEGSTGPLDFSIFSAVPDGISHGEPLMVAMLSWVSMVLGGTSAVGGVLAWFPVVSAVVTALLVYVLAVRVTEDRRVGIAAVALLAIMPGHAFRTGLGFADHHAFDYPWLALTALAVVSLVGRDGRERLDWRTWAWGVALGVGVAGQTLAWDAGPLLLVPLGLFVVGAVPSWVRAGRSPAREASVFVGGLGLAAVVVLAVHTQWGWHTRVVALAPVLLVGGSVVLVGLGEVARRFEVSARSLLGGEVLIGGVGFAAVWTLFPAFVDELGRGVDFLVSTEGIAETTSIFSGELGSIIGPIFLFGFALFLALPYMGWALWQNYRGLAPSWLLVGVYGWWFLLLSVIQIRFAGQLALFTAVFGGLGFVHVAAWVDLAAYPRPFGGSEESGSRGLSSDEDIEETDDLEMPERRQALSLIGLGLGVGSLGILNTPIKHSQLLIDESMYEAARFMREYSAEREWEYPENYVFSQWGRNRVYNWFVNGEARSYGYAQSNFGEFLASADGEEWYERLRDRAGFVAIEEGDMSNGGQAGTIYDQLWSDGYGIETDHYRAVWSDGEDSLRVFTFVPGARIVGAVPNGGAVTIDGDAEIDGDSRPISGTIDPDDTGLFDERVPLPGAYTVGDWEARVSEQDVSEETVFSPFEGEAHWSFEEGSGEWVYDQAGGLHGRIHGPEWVDGRNGPALAFEGQSDYVEAPIESLQEFTISLWAYPTALDMTENNDFRHIVHTAGGSILIFEDNGRISFRLPGVGSDRLIADGIRTNRWQHVAITFDGTVRTVYLDGEQRARDEVSVGNLDWGGQIRLGNRFETPSEHGYAGLLDDARIYDRVVSPAEMSDDSE</sequence>
<accession>F7PPR3</accession>
<evidence type="ECO:0000256" key="2">
    <source>
        <dbReference type="ARBA" id="ARBA00001946"/>
    </source>
</evidence>
<dbReference type="InterPro" id="IPR048307">
    <property type="entry name" value="STT3_N"/>
</dbReference>
<evidence type="ECO:0000313" key="24">
    <source>
        <dbReference type="Proteomes" id="UP000003861"/>
    </source>
</evidence>
<feature type="transmembrane region" description="Helical" evidence="20">
    <location>
        <begin position="368"/>
        <end position="387"/>
    </location>
</feature>
<dbReference type="PANTHER" id="PTHR13872:SF1">
    <property type="entry name" value="DOLICHYL-DIPHOSPHOOLIGOSACCHARIDE--PROTEIN GLYCOSYLTRANSFERASE SUBUNIT STT3B"/>
    <property type="match status" value="1"/>
</dbReference>
<dbReference type="InterPro" id="IPR013320">
    <property type="entry name" value="ConA-like_dom_sf"/>
</dbReference>
<dbReference type="GO" id="GO:0005886">
    <property type="term" value="C:plasma membrane"/>
    <property type="evidence" value="ECO:0007669"/>
    <property type="project" value="UniProtKB-SubCell"/>
</dbReference>
<keyword evidence="9 20" id="KW-0812">Transmembrane</keyword>
<feature type="compositionally biased region" description="Low complexity" evidence="19">
    <location>
        <begin position="539"/>
        <end position="549"/>
    </location>
</feature>
<keyword evidence="10" id="KW-0479">Metal-binding</keyword>
<feature type="transmembrane region" description="Helical" evidence="20">
    <location>
        <begin position="343"/>
        <end position="362"/>
    </location>
</feature>
<reference evidence="23 24" key="2">
    <citation type="journal article" date="2013" name="PLoS ONE">
        <title>INDIGO - INtegrated Data Warehouse of MIcrobial GenOmes with Examples from the Red Sea Extremophiles.</title>
        <authorList>
            <person name="Alam I."/>
            <person name="Antunes A."/>
            <person name="Kamau A.A."/>
            <person name="Ba Alawi W."/>
            <person name="Kalkatawi M."/>
            <person name="Stingl U."/>
            <person name="Bajic V.B."/>
        </authorList>
    </citation>
    <scope>NUCLEOTIDE SEQUENCE [LARGE SCALE GENOMIC DNA]</scope>
    <source>
        <strain evidence="23 24">SARL4B</strain>
    </source>
</reference>
<evidence type="ECO:0000256" key="18">
    <source>
        <dbReference type="ARBA" id="ARBA00034066"/>
    </source>
</evidence>
<dbReference type="PANTHER" id="PTHR13872">
    <property type="entry name" value="DOLICHYL-DIPHOSPHOOLIGOSACCHARIDE--PROTEIN GLYCOSYLTRANSFERASE SUBUNIT"/>
    <property type="match status" value="1"/>
</dbReference>
<dbReference type="Proteomes" id="UP000015381">
    <property type="component" value="Chromosome I"/>
</dbReference>
<dbReference type="Proteomes" id="UP000003861">
    <property type="component" value="Unassembled WGS sequence"/>
</dbReference>
<evidence type="ECO:0000256" key="11">
    <source>
        <dbReference type="ARBA" id="ARBA00022729"/>
    </source>
</evidence>
<dbReference type="OrthoDB" id="313284at2157"/>
<keyword evidence="15" id="KW-1015">Disulfide bond</keyword>
<comment type="cofactor">
    <cofactor evidence="1">
        <name>Mn(2+)</name>
        <dbReference type="ChEBI" id="CHEBI:29035"/>
    </cofactor>
</comment>
<dbReference type="RefSeq" id="WP_008528118.1">
    <property type="nucleotide sequence ID" value="NC_021921.1"/>
</dbReference>
<reference evidence="22 25" key="3">
    <citation type="journal article" date="2014" name="Environ. Microbiol.">
        <title>Halorhabdus tiamatea: proteogenomics and glycosidase activity measurements identify the first cultivated euryarchaeon from a deep-sea anoxic brine lake as potential polysaccharide degrader.</title>
        <authorList>
            <person name="Werner J."/>
            <person name="Ferrer M."/>
            <person name="Michel G."/>
            <person name="Mann A.J."/>
            <person name="Huang S."/>
            <person name="Juarez S."/>
            <person name="Ciordia S."/>
            <person name="Albar J.P."/>
            <person name="Alcaide M."/>
            <person name="La Cono V."/>
            <person name="Yakimov M.M."/>
            <person name="Antunes A."/>
            <person name="Taborda M."/>
            <person name="Da Costa M.S."/>
            <person name="Amann R.I."/>
            <person name="Gloeckner F.O."/>
            <person name="Golyshina O.V."/>
            <person name="Golyshin P.N."/>
            <person name="Teeling H."/>
        </authorList>
    </citation>
    <scope>NUCLEOTIDE SEQUENCE [LARGE SCALE GENOMIC DNA]</scope>
    <source>
        <strain evidence="25">SARL4B</strain>
        <strain evidence="22">Type strain: SARL4B</strain>
    </source>
</reference>
<dbReference type="KEGG" id="hti:HTIA_0988"/>
<dbReference type="GeneID" id="23800451"/>
<dbReference type="SUPFAM" id="SSF49899">
    <property type="entry name" value="Concanavalin A-like lectins/glucanases"/>
    <property type="match status" value="1"/>
</dbReference>
<evidence type="ECO:0000256" key="3">
    <source>
        <dbReference type="ARBA" id="ARBA00004651"/>
    </source>
</evidence>
<evidence type="ECO:0000256" key="10">
    <source>
        <dbReference type="ARBA" id="ARBA00022723"/>
    </source>
</evidence>
<dbReference type="Pfam" id="PF02516">
    <property type="entry name" value="STT3"/>
    <property type="match status" value="1"/>
</dbReference>
<evidence type="ECO:0000256" key="14">
    <source>
        <dbReference type="ARBA" id="ARBA00023136"/>
    </source>
</evidence>
<evidence type="ECO:0000256" key="17">
    <source>
        <dbReference type="ARBA" id="ARBA00030679"/>
    </source>
</evidence>
<dbReference type="InterPro" id="IPR006558">
    <property type="entry name" value="LamG-like"/>
</dbReference>
<comment type="cofactor">
    <cofactor evidence="2">
        <name>Mg(2+)</name>
        <dbReference type="ChEBI" id="CHEBI:18420"/>
    </cofactor>
</comment>
<evidence type="ECO:0000256" key="7">
    <source>
        <dbReference type="ARBA" id="ARBA00022676"/>
    </source>
</evidence>
<dbReference type="eggNOG" id="arCOG02043">
    <property type="taxonomic scope" value="Archaea"/>
</dbReference>
<evidence type="ECO:0000313" key="22">
    <source>
        <dbReference type="EMBL" id="CCQ33126.1"/>
    </source>
</evidence>
<dbReference type="InterPro" id="IPR003674">
    <property type="entry name" value="Oligo_trans_STT3"/>
</dbReference>
<evidence type="ECO:0000256" key="6">
    <source>
        <dbReference type="ARBA" id="ARBA00012602"/>
    </source>
</evidence>
<feature type="transmembrane region" description="Helical" evidence="20">
    <location>
        <begin position="235"/>
        <end position="251"/>
    </location>
</feature>
<evidence type="ECO:0000256" key="19">
    <source>
        <dbReference type="SAM" id="MobiDB-lite"/>
    </source>
</evidence>
<evidence type="ECO:0000256" key="13">
    <source>
        <dbReference type="ARBA" id="ARBA00022989"/>
    </source>
</evidence>
<comment type="catalytic activity">
    <reaction evidence="18">
        <text>an archaeal dolichyl phosphooligosaccharide + [protein]-L-asparagine = an archaeal dolichyl phosphate + a glycoprotein with the oligosaccharide chain attached by N-beta-D-glycosyl linkage to a protein L-asparagine.</text>
        <dbReference type="EC" id="2.4.99.21"/>
    </reaction>
</comment>
<dbReference type="EMBL" id="AFNT02000062">
    <property type="protein sequence ID" value="ERJ04689.1"/>
    <property type="molecule type" value="Genomic_DNA"/>
</dbReference>
<feature type="transmembrane region" description="Helical" evidence="20">
    <location>
        <begin position="263"/>
        <end position="280"/>
    </location>
</feature>
<keyword evidence="13 20" id="KW-1133">Transmembrane helix</keyword>
<keyword evidence="25" id="KW-1185">Reference proteome</keyword>
<keyword evidence="14 20" id="KW-0472">Membrane</keyword>
<feature type="transmembrane region" description="Helical" evidence="20">
    <location>
        <begin position="192"/>
        <end position="223"/>
    </location>
</feature>
<feature type="transmembrane region" description="Helical" evidence="20">
    <location>
        <begin position="453"/>
        <end position="473"/>
    </location>
</feature>
<comment type="similarity">
    <text evidence="5">Belongs to the STT3 family.</text>
</comment>
<evidence type="ECO:0000256" key="9">
    <source>
        <dbReference type="ARBA" id="ARBA00022692"/>
    </source>
</evidence>
<dbReference type="AlphaFoldDB" id="F7PPR3"/>
<feature type="transmembrane region" description="Helical" evidence="20">
    <location>
        <begin position="292"/>
        <end position="309"/>
    </location>
</feature>
<dbReference type="GO" id="GO:0004576">
    <property type="term" value="F:oligosaccharyl transferase activity"/>
    <property type="evidence" value="ECO:0007669"/>
    <property type="project" value="InterPro"/>
</dbReference>
<dbReference type="EC" id="2.4.99.21" evidence="6"/>
<dbReference type="HOGENOM" id="CLU_012551_0_0_2"/>
<keyword evidence="8 23" id="KW-0808">Transferase</keyword>
<evidence type="ECO:0000256" key="4">
    <source>
        <dbReference type="ARBA" id="ARBA00004922"/>
    </source>
</evidence>
<dbReference type="eggNOG" id="arCOG07813">
    <property type="taxonomic scope" value="Archaea"/>
</dbReference>
<evidence type="ECO:0000256" key="16">
    <source>
        <dbReference type="ARBA" id="ARBA00023211"/>
    </source>
</evidence>
<feature type="transmembrane region" description="Helical" evidence="20">
    <location>
        <begin position="113"/>
        <end position="131"/>
    </location>
</feature>
<gene>
    <name evidence="23" type="ORF">HLRTI_003334</name>
    <name evidence="22" type="ORF">HTIA_0988</name>
</gene>
<evidence type="ECO:0000256" key="1">
    <source>
        <dbReference type="ARBA" id="ARBA00001936"/>
    </source>
</evidence>
<dbReference type="SMART" id="SM00560">
    <property type="entry name" value="LamGL"/>
    <property type="match status" value="1"/>
</dbReference>
<evidence type="ECO:0000256" key="8">
    <source>
        <dbReference type="ARBA" id="ARBA00022679"/>
    </source>
</evidence>
<keyword evidence="11" id="KW-0732">Signal</keyword>
<keyword evidence="12" id="KW-0460">Magnesium</keyword>
<feature type="compositionally biased region" description="Acidic residues" evidence="19">
    <location>
        <begin position="551"/>
        <end position="562"/>
    </location>
</feature>
<evidence type="ECO:0000256" key="5">
    <source>
        <dbReference type="ARBA" id="ARBA00010810"/>
    </source>
</evidence>
<comment type="pathway">
    <text evidence="4">Protein modification; protein glycosylation.</text>
</comment>
<feature type="region of interest" description="Disordered" evidence="19">
    <location>
        <begin position="539"/>
        <end position="562"/>
    </location>
</feature>
<reference evidence="23 24" key="1">
    <citation type="journal article" date="2011" name="J. Bacteriol.">
        <title>Genome sequence of Halorhabdus tiamatea, the first archaeon isolated from a deep-sea anoxic brine lake.</title>
        <authorList>
            <person name="Antunes A."/>
            <person name="Alam I."/>
            <person name="Bajic V.B."/>
            <person name="Stingl U."/>
        </authorList>
    </citation>
    <scope>NUCLEOTIDE SEQUENCE [LARGE SCALE GENOMIC DNA]</scope>
    <source>
        <strain evidence="23 24">SARL4B</strain>
    </source>
</reference>
<feature type="domain" description="LamG-like jellyroll fold" evidence="21">
    <location>
        <begin position="856"/>
        <end position="987"/>
    </location>
</feature>
<dbReference type="UniPathway" id="UPA00378"/>